<proteinExistence type="predicted"/>
<protein>
    <submittedName>
        <fullName evidence="2">Uncharacterized protein</fullName>
    </submittedName>
</protein>
<dbReference type="AlphaFoldDB" id="A0A316FQP6"/>
<feature type="compositionally biased region" description="Polar residues" evidence="1">
    <location>
        <begin position="15"/>
        <end position="27"/>
    </location>
</feature>
<sequence>MLSSQITPGNLVEPQENQAPTLQSQTKKPGKYRYSNLSRGIARHFLVARLFETDMLSSQIAPGNLVEPQENQTPTLQTQTKKPGKYRAFLFVWR</sequence>
<accession>A0A316FQP6</accession>
<dbReference type="EMBL" id="QGGU01000007">
    <property type="protein sequence ID" value="PWK50036.1"/>
    <property type="molecule type" value="Genomic_DNA"/>
</dbReference>
<organism evidence="2 3">
    <name type="scientific">Pleionea mediterranea</name>
    <dbReference type="NCBI Taxonomy" id="523701"/>
    <lineage>
        <taxon>Bacteria</taxon>
        <taxon>Pseudomonadati</taxon>
        <taxon>Pseudomonadota</taxon>
        <taxon>Gammaproteobacteria</taxon>
        <taxon>Oceanospirillales</taxon>
        <taxon>Pleioneaceae</taxon>
        <taxon>Pleionea</taxon>
    </lineage>
</organism>
<feature type="region of interest" description="Disordered" evidence="1">
    <location>
        <begin position="1"/>
        <end position="32"/>
    </location>
</feature>
<reference evidence="2 3" key="1">
    <citation type="submission" date="2018-05" db="EMBL/GenBank/DDBJ databases">
        <title>Genomic Encyclopedia of Type Strains, Phase IV (KMG-IV): sequencing the most valuable type-strain genomes for metagenomic binning, comparative biology and taxonomic classification.</title>
        <authorList>
            <person name="Goeker M."/>
        </authorList>
    </citation>
    <scope>NUCLEOTIDE SEQUENCE [LARGE SCALE GENOMIC DNA]</scope>
    <source>
        <strain evidence="2 3">DSM 25350</strain>
    </source>
</reference>
<evidence type="ECO:0000313" key="3">
    <source>
        <dbReference type="Proteomes" id="UP000245790"/>
    </source>
</evidence>
<evidence type="ECO:0000256" key="1">
    <source>
        <dbReference type="SAM" id="MobiDB-lite"/>
    </source>
</evidence>
<name>A0A316FQP6_9GAMM</name>
<comment type="caution">
    <text evidence="2">The sequence shown here is derived from an EMBL/GenBank/DDBJ whole genome shotgun (WGS) entry which is preliminary data.</text>
</comment>
<evidence type="ECO:0000313" key="2">
    <source>
        <dbReference type="EMBL" id="PWK50036.1"/>
    </source>
</evidence>
<keyword evidence="3" id="KW-1185">Reference proteome</keyword>
<dbReference type="Proteomes" id="UP000245790">
    <property type="component" value="Unassembled WGS sequence"/>
</dbReference>
<gene>
    <name evidence="2" type="ORF">C8D97_107202</name>
</gene>